<comment type="caution">
    <text evidence="2">The sequence shown here is derived from an EMBL/GenBank/DDBJ whole genome shotgun (WGS) entry which is preliminary data.</text>
</comment>
<evidence type="ECO:0000256" key="1">
    <source>
        <dbReference type="SAM" id="Phobius"/>
    </source>
</evidence>
<dbReference type="SUPFAM" id="SSF48371">
    <property type="entry name" value="ARM repeat"/>
    <property type="match status" value="1"/>
</dbReference>
<dbReference type="InterPro" id="IPR016024">
    <property type="entry name" value="ARM-type_fold"/>
</dbReference>
<gene>
    <name evidence="2" type="ORF">Ari01nite_96950</name>
</gene>
<dbReference type="AlphaFoldDB" id="A0A919N1S6"/>
<keyword evidence="1" id="KW-0472">Membrane</keyword>
<sequence>MPEGQVIGRIAVKVLPDTDDFRRRAQKDLDRIEKQLQVRVQAKIDLTFGLRDALVELRRINQENRVSDGRKLRLYSTIATSTMDAEITKAVRKLQEKADGRKIRIDAELVGAVIVTDLDQESLRKVERDLRRWADDISPLTVRVEPQMAPGAGAGVSARLRMLTRPRTVQILPTVNPGALASAAAALSALSGARVITGYLRDLWRIIRDLDKATPIITALTLAVAGLGASGIASASNLAALSASLASIAPVVLGLPGLLGGLTIGIGATVVAFRDFNTVLPEVKTQLSALAESMSATFWTAAEQPIRRLVTTLLPAFSAGMTKVGADLGQFFGGLATALSGALDGALAGMFADLSASISIATGGTAALANIIKVLGEVGAGYLPRLAQWFTDIAGRFDAWLSAAAADGRLTGWIDTALVALNDLGTVLASLGRIFAGIASAATAAGGSTLASLADGLTRVATVVNSASFQTSLTGVFAAAHQAMTLIATQSGPAVENLFTQLASTLQTVLPLAGQAIGLLLDSVASALAQPAFQQGLIDLFTGIRSWVAGLAPAIGPVGAALGALGSVVGTFVAVLGPTLGTVFAALADAVTTLAPALQPLIQVLGGALDGIMTALAPVIGQVATALSSLISGGLVPALVTAFTGLTPVLSAVAGVLSTVLVTALNSLAPLLPVIAGLIAAIAPVIAQMMNSLAPIIGQLLGAVAPVLGVIVQALTPLITMLLQLVTSVLTPLLTVLGEAVAGALPGLGDAFAQAATACQPLVQIIQEVVELLMPFLVPAIRFVATTLLTNLVAAIKAVVEVFTAAVRIIRGVWDIFAGLFTGDWSRVWGGIKDVFGGVWDAITAVLSFAWGVVKTTLSNGLAFSKGLWSSTWDSIRSTFTDVWDAITSAASGAWNAVKTAFVTGVGSVLATVRGLPGKAKAALGNLDDLLVNAGRQLIQGFIDGITAMVGKVKGVLGNLTANLADWKGPATTDRTLLNSAGRLVIDGFIAGMESRYAAVRKSLAGLTATVAATTIGPPAVAGFDSSALAGHVTNALATTGGSVQKILNYYAAPGSSIDSEEDLFAAGSRARMGW</sequence>
<keyword evidence="1" id="KW-0812">Transmembrane</keyword>
<feature type="transmembrane region" description="Helical" evidence="1">
    <location>
        <begin position="642"/>
        <end position="664"/>
    </location>
</feature>
<feature type="transmembrane region" description="Helical" evidence="1">
    <location>
        <begin position="722"/>
        <end position="745"/>
    </location>
</feature>
<dbReference type="EMBL" id="BOMV01000125">
    <property type="protein sequence ID" value="GIF02231.1"/>
    <property type="molecule type" value="Genomic_DNA"/>
</dbReference>
<dbReference type="Gene3D" id="1.20.120.20">
    <property type="entry name" value="Apolipoprotein"/>
    <property type="match status" value="1"/>
</dbReference>
<dbReference type="PANTHER" id="PTHR37813">
    <property type="entry name" value="FELS-2 PROPHAGE PROTEIN"/>
    <property type="match status" value="1"/>
</dbReference>
<evidence type="ECO:0008006" key="4">
    <source>
        <dbReference type="Google" id="ProtNLM"/>
    </source>
</evidence>
<dbReference type="RefSeq" id="WP_203791319.1">
    <property type="nucleotide sequence ID" value="NZ_BOMV01000125.1"/>
</dbReference>
<keyword evidence="1" id="KW-1133">Transmembrane helix</keyword>
<keyword evidence="3" id="KW-1185">Reference proteome</keyword>
<accession>A0A919N1S6</accession>
<name>A0A919N1S6_9ACTN</name>
<evidence type="ECO:0000313" key="2">
    <source>
        <dbReference type="EMBL" id="GIF02231.1"/>
    </source>
</evidence>
<proteinExistence type="predicted"/>
<feature type="transmembrane region" description="Helical" evidence="1">
    <location>
        <begin position="554"/>
        <end position="577"/>
    </location>
</feature>
<dbReference type="Proteomes" id="UP000636960">
    <property type="component" value="Unassembled WGS sequence"/>
</dbReference>
<feature type="transmembrane region" description="Helical" evidence="1">
    <location>
        <begin position="671"/>
        <end position="690"/>
    </location>
</feature>
<protein>
    <recommendedName>
        <fullName evidence="4">Tape measure protein</fullName>
    </recommendedName>
</protein>
<evidence type="ECO:0000313" key="3">
    <source>
        <dbReference type="Proteomes" id="UP000636960"/>
    </source>
</evidence>
<feature type="transmembrane region" description="Helical" evidence="1">
    <location>
        <begin position="248"/>
        <end position="273"/>
    </location>
</feature>
<organism evidence="2 3">
    <name type="scientific">Paractinoplanes rishiriensis</name>
    <dbReference type="NCBI Taxonomy" id="1050105"/>
    <lineage>
        <taxon>Bacteria</taxon>
        <taxon>Bacillati</taxon>
        <taxon>Actinomycetota</taxon>
        <taxon>Actinomycetes</taxon>
        <taxon>Micromonosporales</taxon>
        <taxon>Micromonosporaceae</taxon>
        <taxon>Paractinoplanes</taxon>
    </lineage>
</organism>
<feature type="transmembrane region" description="Helical" evidence="1">
    <location>
        <begin position="216"/>
        <end position="236"/>
    </location>
</feature>
<dbReference type="PANTHER" id="PTHR37813:SF1">
    <property type="entry name" value="FELS-2 PROPHAGE PROTEIN"/>
    <property type="match status" value="1"/>
</dbReference>
<feature type="transmembrane region" description="Helical" evidence="1">
    <location>
        <begin position="696"/>
        <end position="715"/>
    </location>
</feature>
<reference evidence="2" key="1">
    <citation type="submission" date="2021-01" db="EMBL/GenBank/DDBJ databases">
        <title>Whole genome shotgun sequence of Actinoplanes rishiriensis NBRC 108556.</title>
        <authorList>
            <person name="Komaki H."/>
            <person name="Tamura T."/>
        </authorList>
    </citation>
    <scope>NUCLEOTIDE SEQUENCE</scope>
    <source>
        <strain evidence="2">NBRC 108556</strain>
    </source>
</reference>